<keyword evidence="3" id="KW-1185">Reference proteome</keyword>
<dbReference type="InterPro" id="IPR036865">
    <property type="entry name" value="CRAL-TRIO_dom_sf"/>
</dbReference>
<proteinExistence type="predicted"/>
<dbReference type="Gene3D" id="3.40.525.10">
    <property type="entry name" value="CRAL-TRIO lipid binding domain"/>
    <property type="match status" value="1"/>
</dbReference>
<dbReference type="EMBL" id="OU963914">
    <property type="protein sequence ID" value="CAH0402713.1"/>
    <property type="molecule type" value="Genomic_DNA"/>
</dbReference>
<dbReference type="PANTHER" id="PTHR10174:SF222">
    <property type="entry name" value="GH10083P-RELATED"/>
    <property type="match status" value="1"/>
</dbReference>
<evidence type="ECO:0000313" key="3">
    <source>
        <dbReference type="Proteomes" id="UP001153292"/>
    </source>
</evidence>
<dbReference type="PANTHER" id="PTHR10174">
    <property type="entry name" value="ALPHA-TOCOPHEROL TRANSFER PROTEIN-RELATED"/>
    <property type="match status" value="1"/>
</dbReference>
<feature type="domain" description="CRAL-TRIO" evidence="1">
    <location>
        <begin position="98"/>
        <end position="256"/>
    </location>
</feature>
<dbReference type="Pfam" id="PF00650">
    <property type="entry name" value="CRAL_TRIO"/>
    <property type="match status" value="1"/>
</dbReference>
<reference evidence="2" key="1">
    <citation type="submission" date="2021-12" db="EMBL/GenBank/DDBJ databases">
        <authorList>
            <person name="King R."/>
        </authorList>
    </citation>
    <scope>NUCLEOTIDE SEQUENCE</scope>
</reference>
<dbReference type="CDD" id="cd00170">
    <property type="entry name" value="SEC14"/>
    <property type="match status" value="1"/>
</dbReference>
<dbReference type="InterPro" id="IPR001251">
    <property type="entry name" value="CRAL-TRIO_dom"/>
</dbReference>
<evidence type="ECO:0000313" key="2">
    <source>
        <dbReference type="EMBL" id="CAH0402713.1"/>
    </source>
</evidence>
<protein>
    <recommendedName>
        <fullName evidence="1">CRAL-TRIO domain-containing protein</fullName>
    </recommendedName>
</protein>
<sequence length="310" mass="36206">MEAIPKSPVMQHRQDTLEQVRKMFDLDKPGQIDQAIDILKEWARKQPHFINKEFDRVYLEGYIIRAKGSVEKAKERLDSMCMLRTTFSHFYKATKANELKNTKTILEFVLPKQTKDYCTVYFLKNHEYNFGDAFLLNYFRRAAIYVDYLCKYDYNAGMIYVIDVTDTDLLKNMTALTSPFVRQSLLVFFKAYGARVRGLHILTNSKLVESIMNVLKPLLGDKVDRLLVHRNQESLFEHVDKDLMPAEYGGKEEPMHVLAEKMMDFLSTDEVMKYIEELNEHTVDTKIKPIPEEHNEYLGVSGSFRTLAVD</sequence>
<organism evidence="2 3">
    <name type="scientific">Chilo suppressalis</name>
    <name type="common">Asiatic rice borer moth</name>
    <dbReference type="NCBI Taxonomy" id="168631"/>
    <lineage>
        <taxon>Eukaryota</taxon>
        <taxon>Metazoa</taxon>
        <taxon>Ecdysozoa</taxon>
        <taxon>Arthropoda</taxon>
        <taxon>Hexapoda</taxon>
        <taxon>Insecta</taxon>
        <taxon>Pterygota</taxon>
        <taxon>Neoptera</taxon>
        <taxon>Endopterygota</taxon>
        <taxon>Lepidoptera</taxon>
        <taxon>Glossata</taxon>
        <taxon>Ditrysia</taxon>
        <taxon>Pyraloidea</taxon>
        <taxon>Crambidae</taxon>
        <taxon>Crambinae</taxon>
        <taxon>Chilo</taxon>
    </lineage>
</organism>
<dbReference type="SUPFAM" id="SSF46938">
    <property type="entry name" value="CRAL/TRIO N-terminal domain"/>
    <property type="match status" value="1"/>
</dbReference>
<dbReference type="SUPFAM" id="SSF52087">
    <property type="entry name" value="CRAL/TRIO domain"/>
    <property type="match status" value="1"/>
</dbReference>
<dbReference type="Proteomes" id="UP001153292">
    <property type="component" value="Chromosome 21"/>
</dbReference>
<name>A0ABN8B6U6_CHISP</name>
<accession>A0ABN8B6U6</accession>
<dbReference type="PROSITE" id="PS50191">
    <property type="entry name" value="CRAL_TRIO"/>
    <property type="match status" value="1"/>
</dbReference>
<dbReference type="InterPro" id="IPR036273">
    <property type="entry name" value="CRAL/TRIO_N_dom_sf"/>
</dbReference>
<gene>
    <name evidence="2" type="ORF">CHILSU_LOCUS5959</name>
</gene>
<evidence type="ECO:0000259" key="1">
    <source>
        <dbReference type="PROSITE" id="PS50191"/>
    </source>
</evidence>